<dbReference type="Gene3D" id="3.40.190.290">
    <property type="match status" value="1"/>
</dbReference>
<dbReference type="InterPro" id="IPR050950">
    <property type="entry name" value="HTH-type_LysR_regulators"/>
</dbReference>
<sequence length="295" mass="33419">MPTLAQYIALHTLIETGNFTETGQKLNLTQSSITHAMNNLEKELDLSLIIRNRNNIILTSNGKMVYEHVSKILQEQQRLENTVANLKKLIGGTITVGVLPSISLVLLPKVLSYFEEHHPDVTIQLMEGDYDQIENWLQHGVVDIGFLAKPVSENLVFDFIFEDELLCIMAKDHPLAAEDYLTLNQLKDERWIMPKQNIDRDVLRILSKHNITPNIVYELSVDQAILTMVTENLGVSIVPKSILHHAPASLVQKNFSEHHARTVGIAHKRNTYPSPAAMKFVEICKILAEDFLNKD</sequence>
<keyword evidence="7" id="KW-1185">Reference proteome</keyword>
<dbReference type="InterPro" id="IPR005119">
    <property type="entry name" value="LysR_subst-bd"/>
</dbReference>
<dbReference type="GO" id="GO:0003677">
    <property type="term" value="F:DNA binding"/>
    <property type="evidence" value="ECO:0007669"/>
    <property type="project" value="UniProtKB-KW"/>
</dbReference>
<dbReference type="Pfam" id="PF00126">
    <property type="entry name" value="HTH_1"/>
    <property type="match status" value="1"/>
</dbReference>
<dbReference type="PANTHER" id="PTHR30419">
    <property type="entry name" value="HTH-TYPE TRANSCRIPTIONAL REGULATOR YBHD"/>
    <property type="match status" value="1"/>
</dbReference>
<dbReference type="InterPro" id="IPR036390">
    <property type="entry name" value="WH_DNA-bd_sf"/>
</dbReference>
<dbReference type="CDD" id="cd05466">
    <property type="entry name" value="PBP2_LTTR_substrate"/>
    <property type="match status" value="1"/>
</dbReference>
<evidence type="ECO:0000259" key="5">
    <source>
        <dbReference type="PROSITE" id="PS50931"/>
    </source>
</evidence>
<evidence type="ECO:0000256" key="3">
    <source>
        <dbReference type="ARBA" id="ARBA00023125"/>
    </source>
</evidence>
<proteinExistence type="inferred from homology"/>
<dbReference type="SUPFAM" id="SSF53850">
    <property type="entry name" value="Periplasmic binding protein-like II"/>
    <property type="match status" value="1"/>
</dbReference>
<organism evidence="6 7">
    <name type="scientific">Oceanobacillus oncorhynchi</name>
    <dbReference type="NCBI Taxonomy" id="545501"/>
    <lineage>
        <taxon>Bacteria</taxon>
        <taxon>Bacillati</taxon>
        <taxon>Bacillota</taxon>
        <taxon>Bacilli</taxon>
        <taxon>Bacillales</taxon>
        <taxon>Bacillaceae</taxon>
        <taxon>Oceanobacillus</taxon>
    </lineage>
</organism>
<dbReference type="RefSeq" id="WP_042530955.1">
    <property type="nucleotide sequence ID" value="NZ_CDGG01000001.1"/>
</dbReference>
<keyword evidence="3" id="KW-0238">DNA-binding</keyword>
<evidence type="ECO:0000313" key="6">
    <source>
        <dbReference type="EMBL" id="CEI81668.1"/>
    </source>
</evidence>
<dbReference type="EMBL" id="CDGG01000001">
    <property type="protein sequence ID" value="CEI81668.1"/>
    <property type="molecule type" value="Genomic_DNA"/>
</dbReference>
<dbReference type="STRING" id="545501.BN997_01503"/>
<dbReference type="InterPro" id="IPR036388">
    <property type="entry name" value="WH-like_DNA-bd_sf"/>
</dbReference>
<dbReference type="Proteomes" id="UP000040453">
    <property type="component" value="Unassembled WGS sequence"/>
</dbReference>
<protein>
    <submittedName>
        <fullName evidence="6">HTH-type transcriptional regulator CysL</fullName>
    </submittedName>
</protein>
<dbReference type="OrthoDB" id="63123at2"/>
<dbReference type="GO" id="GO:0005829">
    <property type="term" value="C:cytosol"/>
    <property type="evidence" value="ECO:0007669"/>
    <property type="project" value="TreeGrafter"/>
</dbReference>
<dbReference type="PROSITE" id="PS50931">
    <property type="entry name" value="HTH_LYSR"/>
    <property type="match status" value="1"/>
</dbReference>
<reference evidence="6 7" key="1">
    <citation type="submission" date="2014-11" db="EMBL/GenBank/DDBJ databases">
        <authorList>
            <person name="Urmite Genomes Urmite Genomes"/>
        </authorList>
    </citation>
    <scope>NUCLEOTIDE SEQUENCE [LARGE SCALE GENOMIC DNA]</scope>
    <source>
        <strain evidence="6 7">Oc5</strain>
    </source>
</reference>
<name>A0A0A1MEZ2_9BACI</name>
<feature type="domain" description="HTH lysR-type" evidence="5">
    <location>
        <begin position="2"/>
        <end position="59"/>
    </location>
</feature>
<evidence type="ECO:0000313" key="7">
    <source>
        <dbReference type="Proteomes" id="UP000040453"/>
    </source>
</evidence>
<dbReference type="AlphaFoldDB" id="A0A0A1MEZ2"/>
<gene>
    <name evidence="6" type="primary">cysL_1</name>
    <name evidence="6" type="ORF">BN997_01503</name>
</gene>
<evidence type="ECO:0000256" key="1">
    <source>
        <dbReference type="ARBA" id="ARBA00009437"/>
    </source>
</evidence>
<dbReference type="Pfam" id="PF03466">
    <property type="entry name" value="LysR_substrate"/>
    <property type="match status" value="1"/>
</dbReference>
<dbReference type="InterPro" id="IPR000847">
    <property type="entry name" value="LysR_HTH_N"/>
</dbReference>
<accession>A0A0A1MEZ2</accession>
<keyword evidence="2" id="KW-0805">Transcription regulation</keyword>
<evidence type="ECO:0000256" key="4">
    <source>
        <dbReference type="ARBA" id="ARBA00023163"/>
    </source>
</evidence>
<dbReference type="PANTHER" id="PTHR30419:SF28">
    <property type="entry name" value="HTH-TYPE TRANSCRIPTIONAL REGULATOR BSDA"/>
    <property type="match status" value="1"/>
</dbReference>
<dbReference type="Gene3D" id="1.10.10.10">
    <property type="entry name" value="Winged helix-like DNA-binding domain superfamily/Winged helix DNA-binding domain"/>
    <property type="match status" value="1"/>
</dbReference>
<dbReference type="GO" id="GO:0003700">
    <property type="term" value="F:DNA-binding transcription factor activity"/>
    <property type="evidence" value="ECO:0007669"/>
    <property type="project" value="InterPro"/>
</dbReference>
<evidence type="ECO:0000256" key="2">
    <source>
        <dbReference type="ARBA" id="ARBA00023015"/>
    </source>
</evidence>
<comment type="similarity">
    <text evidence="1">Belongs to the LysR transcriptional regulatory family.</text>
</comment>
<keyword evidence="4" id="KW-0804">Transcription</keyword>
<dbReference type="SUPFAM" id="SSF46785">
    <property type="entry name" value="Winged helix' DNA-binding domain"/>
    <property type="match status" value="1"/>
</dbReference>